<proteinExistence type="predicted"/>
<comment type="caution">
    <text evidence="1">The sequence shown here is derived from an EMBL/GenBank/DDBJ whole genome shotgun (WGS) entry which is preliminary data.</text>
</comment>
<evidence type="ECO:0000313" key="1">
    <source>
        <dbReference type="EMBL" id="MBN8234807.1"/>
    </source>
</evidence>
<accession>A0ABS3DTW8</accession>
<sequence>MNIGKLLLWIAGIALIFGGGYAAAVYVGDTPSYTLTAVKAGENKETAATLHNGEHQAELDTMLNIFLHQKPMEGASVDMENPDVTLKLISPERSIGILDARVWFEEDRAVLGIRSGQTWNSIRFSELSQNEASYIQSIVGEE</sequence>
<gene>
    <name evidence="1" type="ORF">JF544_06080</name>
</gene>
<keyword evidence="2" id="KW-1185">Reference proteome</keyword>
<dbReference type="EMBL" id="JAEKJY010000001">
    <property type="protein sequence ID" value="MBN8234807.1"/>
    <property type="molecule type" value="Genomic_DNA"/>
</dbReference>
<evidence type="ECO:0000313" key="2">
    <source>
        <dbReference type="Proteomes" id="UP000663970"/>
    </source>
</evidence>
<name>A0ABS3DTW8_9BACI</name>
<dbReference type="Proteomes" id="UP000663970">
    <property type="component" value="Unassembled WGS sequence"/>
</dbReference>
<organism evidence="1 2">
    <name type="scientific">Halobacillus kuroshimensis</name>
    <dbReference type="NCBI Taxonomy" id="302481"/>
    <lineage>
        <taxon>Bacteria</taxon>
        <taxon>Bacillati</taxon>
        <taxon>Bacillota</taxon>
        <taxon>Bacilli</taxon>
        <taxon>Bacillales</taxon>
        <taxon>Bacillaceae</taxon>
        <taxon>Halobacillus</taxon>
    </lineage>
</organism>
<evidence type="ECO:0008006" key="3">
    <source>
        <dbReference type="Google" id="ProtNLM"/>
    </source>
</evidence>
<protein>
    <recommendedName>
        <fullName evidence="3">DUF1310 family protein</fullName>
    </recommendedName>
</protein>
<reference evidence="1 2" key="1">
    <citation type="submission" date="2020-12" db="EMBL/GenBank/DDBJ databases">
        <title>Oil enriched cultivation method for isolating marine PHA-producing bacteria.</title>
        <authorList>
            <person name="Zheng W."/>
            <person name="Yu S."/>
            <person name="Huang Y."/>
        </authorList>
    </citation>
    <scope>NUCLEOTIDE SEQUENCE [LARGE SCALE GENOMIC DNA]</scope>
    <source>
        <strain evidence="1 2">SY-2-6</strain>
    </source>
</reference>
<dbReference type="RefSeq" id="WP_206932897.1">
    <property type="nucleotide sequence ID" value="NZ_JAEKJY010000001.1"/>
</dbReference>